<protein>
    <submittedName>
        <fullName evidence="1">Putative secreted protein</fullName>
    </submittedName>
</protein>
<dbReference type="EMBL" id="GIFC01006388">
    <property type="protein sequence ID" value="MXU88471.1"/>
    <property type="molecule type" value="Transcribed_RNA"/>
</dbReference>
<name>A0A6B0UCL8_IXORI</name>
<evidence type="ECO:0000313" key="1">
    <source>
        <dbReference type="EMBL" id="MXU88471.1"/>
    </source>
</evidence>
<organism evidence="1">
    <name type="scientific">Ixodes ricinus</name>
    <name type="common">Common tick</name>
    <name type="synonym">Acarus ricinus</name>
    <dbReference type="NCBI Taxonomy" id="34613"/>
    <lineage>
        <taxon>Eukaryota</taxon>
        <taxon>Metazoa</taxon>
        <taxon>Ecdysozoa</taxon>
        <taxon>Arthropoda</taxon>
        <taxon>Chelicerata</taxon>
        <taxon>Arachnida</taxon>
        <taxon>Acari</taxon>
        <taxon>Parasitiformes</taxon>
        <taxon>Ixodida</taxon>
        <taxon>Ixodoidea</taxon>
        <taxon>Ixodidae</taxon>
        <taxon>Ixodinae</taxon>
        <taxon>Ixodes</taxon>
    </lineage>
</organism>
<accession>A0A6B0UCL8</accession>
<sequence>MLMMKWPLQAMPTFTSSAWCAALKVSSGSTLPGEPSSRRPTRYTWTALPSADANTMARLSGLHRTRVAWSYSTFTRTDHFTAGSSRRCQQVLHRVLTAVRKD</sequence>
<proteinExistence type="predicted"/>
<dbReference type="AlphaFoldDB" id="A0A6B0UCL8"/>
<reference evidence="1" key="1">
    <citation type="submission" date="2019-12" db="EMBL/GenBank/DDBJ databases">
        <title>An insight into the sialome of adult female Ixodes ricinus ticks feeding for 6 days.</title>
        <authorList>
            <person name="Perner J."/>
            <person name="Ribeiro J.M.C."/>
        </authorList>
    </citation>
    <scope>NUCLEOTIDE SEQUENCE</scope>
    <source>
        <strain evidence="1">Semi-engorged</strain>
        <tissue evidence="1">Salivary glands</tissue>
    </source>
</reference>